<sequence>MNTSFRFLFKYSPVNSLTMDQVTSTSRIRTMQSCSPVANKDRGDNGSAAATLSSNIRWEAIFNCIFLKELSS</sequence>
<name>A0AAN9HRY6_CROPI</name>
<protein>
    <submittedName>
        <fullName evidence="1">Uncharacterized protein</fullName>
    </submittedName>
</protein>
<proteinExistence type="predicted"/>
<gene>
    <name evidence="1" type="ORF">RIF29_41910</name>
</gene>
<dbReference type="AlphaFoldDB" id="A0AAN9HRY6"/>
<accession>A0AAN9HRY6</accession>
<evidence type="ECO:0000313" key="1">
    <source>
        <dbReference type="EMBL" id="KAK7247034.1"/>
    </source>
</evidence>
<dbReference type="Proteomes" id="UP001372338">
    <property type="component" value="Unassembled WGS sequence"/>
</dbReference>
<keyword evidence="2" id="KW-1185">Reference proteome</keyword>
<evidence type="ECO:0000313" key="2">
    <source>
        <dbReference type="Proteomes" id="UP001372338"/>
    </source>
</evidence>
<comment type="caution">
    <text evidence="1">The sequence shown here is derived from an EMBL/GenBank/DDBJ whole genome shotgun (WGS) entry which is preliminary data.</text>
</comment>
<reference evidence="1 2" key="1">
    <citation type="submission" date="2024-01" db="EMBL/GenBank/DDBJ databases">
        <title>The genomes of 5 underutilized Papilionoideae crops provide insights into root nodulation and disease resistanc.</title>
        <authorList>
            <person name="Yuan L."/>
        </authorList>
    </citation>
    <scope>NUCLEOTIDE SEQUENCE [LARGE SCALE GENOMIC DNA]</scope>
    <source>
        <strain evidence="1">ZHUSHIDOU_FW_LH</strain>
        <tissue evidence="1">Leaf</tissue>
    </source>
</reference>
<organism evidence="1 2">
    <name type="scientific">Crotalaria pallida</name>
    <name type="common">Smooth rattlebox</name>
    <name type="synonym">Crotalaria striata</name>
    <dbReference type="NCBI Taxonomy" id="3830"/>
    <lineage>
        <taxon>Eukaryota</taxon>
        <taxon>Viridiplantae</taxon>
        <taxon>Streptophyta</taxon>
        <taxon>Embryophyta</taxon>
        <taxon>Tracheophyta</taxon>
        <taxon>Spermatophyta</taxon>
        <taxon>Magnoliopsida</taxon>
        <taxon>eudicotyledons</taxon>
        <taxon>Gunneridae</taxon>
        <taxon>Pentapetalae</taxon>
        <taxon>rosids</taxon>
        <taxon>fabids</taxon>
        <taxon>Fabales</taxon>
        <taxon>Fabaceae</taxon>
        <taxon>Papilionoideae</taxon>
        <taxon>50 kb inversion clade</taxon>
        <taxon>genistoids sensu lato</taxon>
        <taxon>core genistoids</taxon>
        <taxon>Crotalarieae</taxon>
        <taxon>Crotalaria</taxon>
    </lineage>
</organism>
<dbReference type="EMBL" id="JAYWIO010000008">
    <property type="protein sequence ID" value="KAK7247034.1"/>
    <property type="molecule type" value="Genomic_DNA"/>
</dbReference>